<comment type="caution">
    <text evidence="1">The sequence shown here is derived from an EMBL/GenBank/DDBJ whole genome shotgun (WGS) entry which is preliminary data.</text>
</comment>
<sequence length="320" mass="34455">MSAPRRQAVRFPAALAHSIRLAPGAERQVPGYAVQLSGQAALERLALLNEVQARQVLSVCAASLSLYPGWERHDWTMPEPQAALRAYGGQFLRLPAVVARLGQVRHVPGRQSYLHAPSGLTFAAYQSPRGNVTLLLGGTNSSHSEYQAPTVPAEVKQVEANLLNLLGRMPQLHRTADLLTLLMRDEVKSGLSIGGHSLGGGLAQYAGLMNGLQVLAFSPTALGRGVLTQLSRLGRLADAPKVLERVQSFSLEGDPIPKIGTRWFHSQVVGLQLQLPLIPGIAPAQHATSHGQIYSHLLAHLRQGWPQLASALQTNEAEQL</sequence>
<accession>A0ABV6AW42</accession>
<gene>
    <name evidence="1" type="ORF">ACFFLM_00170</name>
</gene>
<organism evidence="1 2">
    <name type="scientific">Deinococcus oregonensis</name>
    <dbReference type="NCBI Taxonomy" id="1805970"/>
    <lineage>
        <taxon>Bacteria</taxon>
        <taxon>Thermotogati</taxon>
        <taxon>Deinococcota</taxon>
        <taxon>Deinococci</taxon>
        <taxon>Deinococcales</taxon>
        <taxon>Deinococcaceae</taxon>
        <taxon>Deinococcus</taxon>
    </lineage>
</organism>
<dbReference type="Proteomes" id="UP001589733">
    <property type="component" value="Unassembled WGS sequence"/>
</dbReference>
<dbReference type="RefSeq" id="WP_380004290.1">
    <property type="nucleotide sequence ID" value="NZ_JBHLYR010000002.1"/>
</dbReference>
<name>A0ABV6AW42_9DEIO</name>
<dbReference type="InterPro" id="IPR029058">
    <property type="entry name" value="AB_hydrolase_fold"/>
</dbReference>
<proteinExistence type="predicted"/>
<protein>
    <recommendedName>
        <fullName evidence="3">Fungal lipase-like domain-containing protein</fullName>
    </recommendedName>
</protein>
<keyword evidence="2" id="KW-1185">Reference proteome</keyword>
<evidence type="ECO:0000313" key="1">
    <source>
        <dbReference type="EMBL" id="MFB9990411.1"/>
    </source>
</evidence>
<dbReference type="SUPFAM" id="SSF53474">
    <property type="entry name" value="alpha/beta-Hydrolases"/>
    <property type="match status" value="1"/>
</dbReference>
<evidence type="ECO:0000313" key="2">
    <source>
        <dbReference type="Proteomes" id="UP001589733"/>
    </source>
</evidence>
<reference evidence="1 2" key="1">
    <citation type="submission" date="2024-09" db="EMBL/GenBank/DDBJ databases">
        <authorList>
            <person name="Sun Q."/>
            <person name="Mori K."/>
        </authorList>
    </citation>
    <scope>NUCLEOTIDE SEQUENCE [LARGE SCALE GENOMIC DNA]</scope>
    <source>
        <strain evidence="1 2">JCM 13503</strain>
    </source>
</reference>
<dbReference type="EMBL" id="JBHLYR010000002">
    <property type="protein sequence ID" value="MFB9990411.1"/>
    <property type="molecule type" value="Genomic_DNA"/>
</dbReference>
<dbReference type="Pfam" id="PF26363">
    <property type="entry name" value="Phospholipase-like"/>
    <property type="match status" value="1"/>
</dbReference>
<evidence type="ECO:0008006" key="3">
    <source>
        <dbReference type="Google" id="ProtNLM"/>
    </source>
</evidence>